<evidence type="ECO:0000256" key="9">
    <source>
        <dbReference type="ARBA" id="ARBA00023098"/>
    </source>
</evidence>
<evidence type="ECO:0000256" key="12">
    <source>
        <dbReference type="ARBA" id="ARBA00031899"/>
    </source>
</evidence>
<feature type="transmembrane region" description="Helical" evidence="14">
    <location>
        <begin position="257"/>
        <end position="284"/>
    </location>
</feature>
<feature type="transmembrane region" description="Helical" evidence="14">
    <location>
        <begin position="376"/>
        <end position="397"/>
    </location>
</feature>
<evidence type="ECO:0000256" key="14">
    <source>
        <dbReference type="SAM" id="Phobius"/>
    </source>
</evidence>
<keyword evidence="7 14" id="KW-0812">Transmembrane</keyword>
<keyword evidence="5" id="KW-1003">Cell membrane</keyword>
<proteinExistence type="inferred from homology"/>
<organism evidence="16 17">
    <name type="scientific">Hydrogenophaga electricum</name>
    <dbReference type="NCBI Taxonomy" id="1230953"/>
    <lineage>
        <taxon>Bacteria</taxon>
        <taxon>Pseudomonadati</taxon>
        <taxon>Pseudomonadota</taxon>
        <taxon>Betaproteobacteria</taxon>
        <taxon>Burkholderiales</taxon>
        <taxon>Comamonadaceae</taxon>
        <taxon>Hydrogenophaga</taxon>
    </lineage>
</organism>
<evidence type="ECO:0000256" key="6">
    <source>
        <dbReference type="ARBA" id="ARBA00022679"/>
    </source>
</evidence>
<feature type="transmembrane region" description="Helical" evidence="14">
    <location>
        <begin position="404"/>
        <end position="421"/>
    </location>
</feature>
<dbReference type="InterPro" id="IPR022791">
    <property type="entry name" value="L-PG_synthase/AglD"/>
</dbReference>
<comment type="caution">
    <text evidence="16">The sequence shown here is derived from an EMBL/GenBank/DDBJ whole genome shotgun (WGS) entry which is preliminary data.</text>
</comment>
<feature type="transmembrane region" description="Helical" evidence="14">
    <location>
        <begin position="335"/>
        <end position="356"/>
    </location>
</feature>
<evidence type="ECO:0000256" key="8">
    <source>
        <dbReference type="ARBA" id="ARBA00022989"/>
    </source>
</evidence>
<keyword evidence="8 14" id="KW-1133">Transmembrane helix</keyword>
<keyword evidence="9" id="KW-0443">Lipid metabolism</keyword>
<sequence length="864" mass="91656">MPADRSVVPLPAMPAPEALTARLTRWRFWLGLGLALLLAALLVEAAHKVMTELSYGAVVAAARATPAGVLLASVLATGLSFLALTLYDRSALQYAGARLPYRLVAQTSFIAYALSNTVGLGVLTGGAVRLRLYGAAGLEAGQISRVIAFNAVGFTAGIAVVGAAALVWRAGAVAGMLGWPPDLLRAAGVVTLLAAAAALGAFWRGGTWKLRGWSVRLPSASLAMQQLLISALDVTAAAAALWVLLPAGSVAFPTFVGFYALAIAVGVISHVPGGLGVFEAVLLLALGQQVPADQLVGALVLYRVIYHLLPLALALLLLVAASWRRGAATPLVRAAAALSPLLLSAFTFVIGVLLLVSGVTPATEDATAHLQRFMPLPVVEAAHFLGSVIGLALLFVARGMLLRLDVAWWAGLVLALASLVLCLPKGIAVSEAVLLGLLAVSLALSRRHFNRRAALFSLAFSRGWLLAVAAVVGAVAALLFFVYRDVPYADQVWWQFEFDAYAPRSLRAMVAVALLTLCVALAHLLHRAPPPLARPDAAALAQAQAIVAAQDSAGAGLALMGDKSLLFAESGQAFLMYARKGRSWVALYDPVGPREAWPELVWRFVELARESGGRPAFYQVRPQALPVYLDAGLRVYKLGECASVDLASFSLEGKRRANLRHGVARAQRDGLAFEWLPAGAAGPVFGALQAVSDDWLGQHQAAEKAFSLGAFERGYVERQPVAVVRHEGRIVAFATLLVTGQAAEAAVDLMRQRRDAPKTTMDFLFTQIILQLKAQGVACFNLGMVPLSGMAGHRLAPGWQRLGRLLFNHGENFYNFQGLRAFKEKFDPLWEPRYLAAPGGLAPFLVLSDTAALIAGGWRRVVSK</sequence>
<dbReference type="InterPro" id="IPR024320">
    <property type="entry name" value="LPG_synthase_C"/>
</dbReference>
<evidence type="ECO:0000256" key="5">
    <source>
        <dbReference type="ARBA" id="ARBA00022475"/>
    </source>
</evidence>
<evidence type="ECO:0000256" key="1">
    <source>
        <dbReference type="ARBA" id="ARBA00004651"/>
    </source>
</evidence>
<name>A0ABQ6C6Y9_9BURK</name>
<feature type="transmembrane region" description="Helical" evidence="14">
    <location>
        <begin position="427"/>
        <end position="444"/>
    </location>
</feature>
<dbReference type="Pfam" id="PF09924">
    <property type="entry name" value="LPG_synthase_C"/>
    <property type="match status" value="1"/>
</dbReference>
<evidence type="ECO:0000256" key="7">
    <source>
        <dbReference type="ARBA" id="ARBA00022692"/>
    </source>
</evidence>
<dbReference type="EC" id="2.3.2.3" evidence="3"/>
<evidence type="ECO:0000313" key="16">
    <source>
        <dbReference type="EMBL" id="GLS14774.1"/>
    </source>
</evidence>
<comment type="catalytic activity">
    <reaction evidence="13">
        <text>L-lysyl-tRNA(Lys) + a 1,2-diacyl-sn-glycero-3-phospho-(1'-sn-glycerol) = a 1,2-diacyl-sn-glycero-3-phospho-1'-(3'-O-L-lysyl)-sn-glycerol + tRNA(Lys)</text>
        <dbReference type="Rhea" id="RHEA:10668"/>
        <dbReference type="Rhea" id="RHEA-COMP:9696"/>
        <dbReference type="Rhea" id="RHEA-COMP:9697"/>
        <dbReference type="ChEBI" id="CHEBI:64716"/>
        <dbReference type="ChEBI" id="CHEBI:75792"/>
        <dbReference type="ChEBI" id="CHEBI:78442"/>
        <dbReference type="ChEBI" id="CHEBI:78529"/>
        <dbReference type="EC" id="2.3.2.3"/>
    </reaction>
</comment>
<keyword evidence="11" id="KW-0046">Antibiotic resistance</keyword>
<feature type="transmembrane region" description="Helical" evidence="14">
    <location>
        <begin position="183"/>
        <end position="203"/>
    </location>
</feature>
<dbReference type="EMBL" id="BSPB01000015">
    <property type="protein sequence ID" value="GLS14774.1"/>
    <property type="molecule type" value="Genomic_DNA"/>
</dbReference>
<comment type="similarity">
    <text evidence="2">Belongs to the LPG synthase family.</text>
</comment>
<keyword evidence="6" id="KW-0808">Transferase</keyword>
<evidence type="ECO:0000259" key="15">
    <source>
        <dbReference type="Pfam" id="PF09924"/>
    </source>
</evidence>
<evidence type="ECO:0000256" key="10">
    <source>
        <dbReference type="ARBA" id="ARBA00023136"/>
    </source>
</evidence>
<evidence type="ECO:0000256" key="3">
    <source>
        <dbReference type="ARBA" id="ARBA00012014"/>
    </source>
</evidence>
<dbReference type="InterPro" id="IPR051211">
    <property type="entry name" value="PG_lysyltransferase"/>
</dbReference>
<dbReference type="PANTHER" id="PTHR34697:SF2">
    <property type="entry name" value="PHOSPHATIDYLGLYCEROL LYSYLTRANSFERASE"/>
    <property type="match status" value="1"/>
</dbReference>
<evidence type="ECO:0000256" key="13">
    <source>
        <dbReference type="ARBA" id="ARBA00047540"/>
    </source>
</evidence>
<feature type="transmembrane region" description="Helical" evidence="14">
    <location>
        <begin position="109"/>
        <end position="128"/>
    </location>
</feature>
<dbReference type="PANTHER" id="PTHR34697">
    <property type="entry name" value="PHOSPHATIDYLGLYCEROL LYSYLTRANSFERASE"/>
    <property type="match status" value="1"/>
</dbReference>
<keyword evidence="17" id="KW-1185">Reference proteome</keyword>
<dbReference type="RefSeq" id="WP_284307834.1">
    <property type="nucleotide sequence ID" value="NZ_BSPB01000015.1"/>
</dbReference>
<feature type="transmembrane region" description="Helical" evidence="14">
    <location>
        <begin position="223"/>
        <end position="245"/>
    </location>
</feature>
<dbReference type="NCBIfam" id="NF033480">
    <property type="entry name" value="bifunc_MprF"/>
    <property type="match status" value="1"/>
</dbReference>
<evidence type="ECO:0000256" key="11">
    <source>
        <dbReference type="ARBA" id="ARBA00023251"/>
    </source>
</evidence>
<dbReference type="Pfam" id="PF03706">
    <property type="entry name" value="LPG_synthase_TM"/>
    <property type="match status" value="1"/>
</dbReference>
<feature type="transmembrane region" description="Helical" evidence="14">
    <location>
        <begin position="504"/>
        <end position="525"/>
    </location>
</feature>
<feature type="domain" description="Phosphatidylglycerol lysyltransferase C-terminal" evidence="15">
    <location>
        <begin position="552"/>
        <end position="836"/>
    </location>
</feature>
<protein>
    <recommendedName>
        <fullName evidence="4">Phosphatidylglycerol lysyltransferase</fullName>
        <ecNumber evidence="3">2.3.2.3</ecNumber>
    </recommendedName>
    <alternativeName>
        <fullName evidence="12">Lysylphosphatidylglycerol synthase</fullName>
    </alternativeName>
</protein>
<reference evidence="17" key="1">
    <citation type="journal article" date="2019" name="Int. J. Syst. Evol. Microbiol.">
        <title>The Global Catalogue of Microorganisms (GCM) 10K type strain sequencing project: providing services to taxonomists for standard genome sequencing and annotation.</title>
        <authorList>
            <consortium name="The Broad Institute Genomics Platform"/>
            <consortium name="The Broad Institute Genome Sequencing Center for Infectious Disease"/>
            <person name="Wu L."/>
            <person name="Ma J."/>
        </authorList>
    </citation>
    <scope>NUCLEOTIDE SEQUENCE [LARGE SCALE GENOMIC DNA]</scope>
    <source>
        <strain evidence="17">NBRC 109341</strain>
    </source>
</reference>
<evidence type="ECO:0000313" key="17">
    <source>
        <dbReference type="Proteomes" id="UP001156903"/>
    </source>
</evidence>
<gene>
    <name evidence="16" type="ORF">GCM10007935_22060</name>
</gene>
<dbReference type="InterPro" id="IPR016181">
    <property type="entry name" value="Acyl_CoA_acyltransferase"/>
</dbReference>
<feature type="transmembrane region" description="Helical" evidence="14">
    <location>
        <begin position="148"/>
        <end position="171"/>
    </location>
</feature>
<comment type="subcellular location">
    <subcellularLocation>
        <location evidence="1">Cell membrane</location>
        <topology evidence="1">Multi-pass membrane protein</topology>
    </subcellularLocation>
</comment>
<dbReference type="Proteomes" id="UP001156903">
    <property type="component" value="Unassembled WGS sequence"/>
</dbReference>
<evidence type="ECO:0000256" key="2">
    <source>
        <dbReference type="ARBA" id="ARBA00008627"/>
    </source>
</evidence>
<evidence type="ECO:0000256" key="4">
    <source>
        <dbReference type="ARBA" id="ARBA00021546"/>
    </source>
</evidence>
<keyword evidence="10 14" id="KW-0472">Membrane</keyword>
<feature type="transmembrane region" description="Helical" evidence="14">
    <location>
        <begin position="464"/>
        <end position="484"/>
    </location>
</feature>
<feature type="transmembrane region" description="Helical" evidence="14">
    <location>
        <begin position="304"/>
        <end position="323"/>
    </location>
</feature>
<feature type="transmembrane region" description="Helical" evidence="14">
    <location>
        <begin position="69"/>
        <end position="88"/>
    </location>
</feature>
<dbReference type="SUPFAM" id="SSF55729">
    <property type="entry name" value="Acyl-CoA N-acyltransferases (Nat)"/>
    <property type="match status" value="1"/>
</dbReference>
<accession>A0ABQ6C6Y9</accession>